<dbReference type="InterPro" id="IPR001851">
    <property type="entry name" value="ABC_transp_permease"/>
</dbReference>
<feature type="transmembrane region" description="Helical" evidence="6">
    <location>
        <begin position="308"/>
        <end position="327"/>
    </location>
</feature>
<proteinExistence type="predicted"/>
<feature type="transmembrane region" description="Helical" evidence="6">
    <location>
        <begin position="183"/>
        <end position="201"/>
    </location>
</feature>
<dbReference type="Pfam" id="PF02653">
    <property type="entry name" value="BPD_transp_2"/>
    <property type="match status" value="1"/>
</dbReference>
<accession>A0A7V3YH47</accession>
<dbReference type="EMBL" id="DTFV01000092">
    <property type="protein sequence ID" value="HGI30906.1"/>
    <property type="molecule type" value="Genomic_DNA"/>
</dbReference>
<evidence type="ECO:0000256" key="1">
    <source>
        <dbReference type="ARBA" id="ARBA00004651"/>
    </source>
</evidence>
<comment type="caution">
    <text evidence="7">The sequence shown here is derived from an EMBL/GenBank/DDBJ whole genome shotgun (WGS) entry which is preliminary data.</text>
</comment>
<evidence type="ECO:0000256" key="4">
    <source>
        <dbReference type="ARBA" id="ARBA00022989"/>
    </source>
</evidence>
<dbReference type="GO" id="GO:0005886">
    <property type="term" value="C:plasma membrane"/>
    <property type="evidence" value="ECO:0007669"/>
    <property type="project" value="UniProtKB-SubCell"/>
</dbReference>
<evidence type="ECO:0000256" key="3">
    <source>
        <dbReference type="ARBA" id="ARBA00022692"/>
    </source>
</evidence>
<gene>
    <name evidence="7" type="ORF">ENV30_06330</name>
</gene>
<feature type="transmembrane region" description="Helical" evidence="6">
    <location>
        <begin position="94"/>
        <end position="117"/>
    </location>
</feature>
<keyword evidence="5 6" id="KW-0472">Membrane</keyword>
<keyword evidence="3 6" id="KW-0812">Transmembrane</keyword>
<dbReference type="GO" id="GO:0022857">
    <property type="term" value="F:transmembrane transporter activity"/>
    <property type="evidence" value="ECO:0007669"/>
    <property type="project" value="InterPro"/>
</dbReference>
<name>A0A7V3YH47_9BACT</name>
<keyword evidence="2" id="KW-1003">Cell membrane</keyword>
<protein>
    <submittedName>
        <fullName evidence="7">ABC transporter permease</fullName>
    </submittedName>
</protein>
<sequence length="336" mass="35028">MGKQRTSRTQQVGMVVQRFVAISALIVLFVVFSVTTPKFFTVQNVLTVGLQTSTMAFMGIGVTYVIITGGIDLSIGSVIALSGVVAGLLSRAGIAVWVSFLCGLLVAMGCGMANGLLVTRLSLPPFIATLGMMQIARGVALQVTGARAVAGLPEKFGVLGNGALFRVTVLSGDGRQVVTFPGIPYPVIIMVVVALVFNFLLRRHRIGRFIYAVGSNEEAARLSGIDVSRTKIVAYLVSGALAGLTGIVMMSRIVTAQPNAGVGYELDAIASAVIGGTSLMGGSGTIAGTMIGAFIIGMLRNGLNMQGVSYFIQQIIIGLVIIAAVAADRLQRRSEK</sequence>
<evidence type="ECO:0000256" key="6">
    <source>
        <dbReference type="SAM" id="Phobius"/>
    </source>
</evidence>
<dbReference type="AlphaFoldDB" id="A0A7V3YH47"/>
<reference evidence="7" key="1">
    <citation type="journal article" date="2020" name="mSystems">
        <title>Genome- and Community-Level Interaction Insights into Carbon Utilization and Element Cycling Functions of Hydrothermarchaeota in Hydrothermal Sediment.</title>
        <authorList>
            <person name="Zhou Z."/>
            <person name="Liu Y."/>
            <person name="Xu W."/>
            <person name="Pan J."/>
            <person name="Luo Z.H."/>
            <person name="Li M."/>
        </authorList>
    </citation>
    <scope>NUCLEOTIDE SEQUENCE [LARGE SCALE GENOMIC DNA]</scope>
    <source>
        <strain evidence="7">SpSt-747</strain>
    </source>
</reference>
<keyword evidence="4 6" id="KW-1133">Transmembrane helix</keyword>
<comment type="subcellular location">
    <subcellularLocation>
        <location evidence="1">Cell membrane</location>
        <topology evidence="1">Multi-pass membrane protein</topology>
    </subcellularLocation>
</comment>
<organism evidence="7">
    <name type="scientific">Candidatus Caldatribacterium californiense</name>
    <dbReference type="NCBI Taxonomy" id="1454726"/>
    <lineage>
        <taxon>Bacteria</taxon>
        <taxon>Pseudomonadati</taxon>
        <taxon>Atribacterota</taxon>
        <taxon>Atribacteria</taxon>
        <taxon>Atribacterales</taxon>
        <taxon>Candidatus Caldatribacteriaceae</taxon>
        <taxon>Candidatus Caldatribacterium</taxon>
    </lineage>
</organism>
<dbReference type="CDD" id="cd06579">
    <property type="entry name" value="TM_PBP1_transp_AraH_like"/>
    <property type="match status" value="1"/>
</dbReference>
<evidence type="ECO:0000313" key="7">
    <source>
        <dbReference type="EMBL" id="HGI30906.1"/>
    </source>
</evidence>
<feature type="transmembrane region" description="Helical" evidence="6">
    <location>
        <begin position="55"/>
        <end position="82"/>
    </location>
</feature>
<feature type="transmembrane region" description="Helical" evidence="6">
    <location>
        <begin position="273"/>
        <end position="296"/>
    </location>
</feature>
<evidence type="ECO:0000256" key="2">
    <source>
        <dbReference type="ARBA" id="ARBA00022475"/>
    </source>
</evidence>
<dbReference type="PANTHER" id="PTHR32196">
    <property type="entry name" value="ABC TRANSPORTER PERMEASE PROTEIN YPHD-RELATED-RELATED"/>
    <property type="match status" value="1"/>
</dbReference>
<feature type="transmembrane region" description="Helical" evidence="6">
    <location>
        <begin position="12"/>
        <end position="35"/>
    </location>
</feature>
<feature type="transmembrane region" description="Helical" evidence="6">
    <location>
        <begin position="232"/>
        <end position="253"/>
    </location>
</feature>
<evidence type="ECO:0000256" key="5">
    <source>
        <dbReference type="ARBA" id="ARBA00023136"/>
    </source>
</evidence>